<evidence type="ECO:0000313" key="3">
    <source>
        <dbReference type="Proteomes" id="UP000521943"/>
    </source>
</evidence>
<feature type="compositionally biased region" description="Basic residues" evidence="1">
    <location>
        <begin position="116"/>
        <end position="129"/>
    </location>
</feature>
<accession>A0A8H6M682</accession>
<feature type="compositionally biased region" description="Basic and acidic residues" evidence="1">
    <location>
        <begin position="70"/>
        <end position="79"/>
    </location>
</feature>
<gene>
    <name evidence="2" type="ORF">DFP72DRAFT_899299</name>
</gene>
<comment type="caution">
    <text evidence="2">The sequence shown here is derived from an EMBL/GenBank/DDBJ whole genome shotgun (WGS) entry which is preliminary data.</text>
</comment>
<name>A0A8H6M682_9AGAR</name>
<dbReference type="OrthoDB" id="2348945at2759"/>
<dbReference type="EMBL" id="JACGCI010000034">
    <property type="protein sequence ID" value="KAF6754519.1"/>
    <property type="molecule type" value="Genomic_DNA"/>
</dbReference>
<keyword evidence="3" id="KW-1185">Reference proteome</keyword>
<feature type="compositionally biased region" description="Low complexity" evidence="1">
    <location>
        <begin position="468"/>
        <end position="483"/>
    </location>
</feature>
<dbReference type="AlphaFoldDB" id="A0A8H6M682"/>
<feature type="region of interest" description="Disordered" evidence="1">
    <location>
        <begin position="1"/>
        <end position="95"/>
    </location>
</feature>
<feature type="compositionally biased region" description="Acidic residues" evidence="1">
    <location>
        <begin position="52"/>
        <end position="65"/>
    </location>
</feature>
<feature type="region of interest" description="Disordered" evidence="1">
    <location>
        <begin position="549"/>
        <end position="608"/>
    </location>
</feature>
<sequence>MDNPQHYQPLSHALHPPLGTSQSRSPYPPSSVFTPPSRPATVPGTSGHRDDQEEEEDQEDDDEGIVEGQLELHDNDGERPGSGPPSPPRLANAGHAQPALQIVQDMGHVSGGEKRRPGRPRGSKNRKPRAPPGAGKETQPTNPALSGPPPHPDINAQNQQYYEFQWRILNLCAEFYGAAEELVKSTNPLVIAQCYHMGPAAKLDPLVMLGEAKRICDGLLANPSQLVMNPPPPMYPALPTLYSSGLVPPPTSAPGAASTSTPSAPVITNPQTFVVSLGAGQPYPAPQYPGYAPGQYAPTPYYQYPYAPHGHPPPPPGYYPPPPPVASGSGTPSHIMPTAQHMPVPGATSATPTPAPIVASGSTSSGAWTDDETEKLRHLAENSKAASVNGEIDWEHVIRNFGDKRTRHQILIKATNMGLKESSTRGSKRRRGDDAGGEVAPGTTAVAAAPTTSPAMGSLPTQPAAVLPQNTHSSPSQSHNSQHVTPHASPALQNIQRPSSSSATASASASAVSVSGKAPPAAVAPPGMPWPMPTVAAVGAASPIIPGGSSAAGASSGHDPQRTSYYRPRPNQGSDPAAKAGSGHQQQQQHHFSMYTPNGHGTRQTDSR</sequence>
<evidence type="ECO:0008006" key="4">
    <source>
        <dbReference type="Google" id="ProtNLM"/>
    </source>
</evidence>
<feature type="compositionally biased region" description="Low complexity" evidence="1">
    <location>
        <begin position="498"/>
        <end position="507"/>
    </location>
</feature>
<proteinExistence type="predicted"/>
<dbReference type="InterPro" id="IPR001005">
    <property type="entry name" value="SANT/Myb"/>
</dbReference>
<reference evidence="2 3" key="1">
    <citation type="submission" date="2020-07" db="EMBL/GenBank/DDBJ databases">
        <title>Comparative genomics of pyrophilous fungi reveals a link between fire events and developmental genes.</title>
        <authorList>
            <consortium name="DOE Joint Genome Institute"/>
            <person name="Steindorff A.S."/>
            <person name="Carver A."/>
            <person name="Calhoun S."/>
            <person name="Stillman K."/>
            <person name="Liu H."/>
            <person name="Lipzen A."/>
            <person name="Pangilinan J."/>
            <person name="Labutti K."/>
            <person name="Bruns T.D."/>
            <person name="Grigoriev I.V."/>
        </authorList>
    </citation>
    <scope>NUCLEOTIDE SEQUENCE [LARGE SCALE GENOMIC DNA]</scope>
    <source>
        <strain evidence="2 3">CBS 144469</strain>
    </source>
</reference>
<dbReference type="Proteomes" id="UP000521943">
    <property type="component" value="Unassembled WGS sequence"/>
</dbReference>
<protein>
    <recommendedName>
        <fullName evidence="4">Myb-like domain-containing protein</fullName>
    </recommendedName>
</protein>
<evidence type="ECO:0000313" key="2">
    <source>
        <dbReference type="EMBL" id="KAF6754519.1"/>
    </source>
</evidence>
<dbReference type="CDD" id="cd00167">
    <property type="entry name" value="SANT"/>
    <property type="match status" value="1"/>
</dbReference>
<feature type="compositionally biased region" description="Pro residues" evidence="1">
    <location>
        <begin position="313"/>
        <end position="325"/>
    </location>
</feature>
<feature type="compositionally biased region" description="Low complexity" evidence="1">
    <location>
        <begin position="343"/>
        <end position="352"/>
    </location>
</feature>
<feature type="region of interest" description="Disordered" evidence="1">
    <location>
        <begin position="413"/>
        <end position="507"/>
    </location>
</feature>
<feature type="region of interest" description="Disordered" evidence="1">
    <location>
        <begin position="108"/>
        <end position="156"/>
    </location>
</feature>
<feature type="compositionally biased region" description="Low complexity" evidence="1">
    <location>
        <begin position="437"/>
        <end position="455"/>
    </location>
</feature>
<feature type="region of interest" description="Disordered" evidence="1">
    <location>
        <begin position="313"/>
        <end position="374"/>
    </location>
</feature>
<organism evidence="2 3">
    <name type="scientific">Ephemerocybe angulata</name>
    <dbReference type="NCBI Taxonomy" id="980116"/>
    <lineage>
        <taxon>Eukaryota</taxon>
        <taxon>Fungi</taxon>
        <taxon>Dikarya</taxon>
        <taxon>Basidiomycota</taxon>
        <taxon>Agaricomycotina</taxon>
        <taxon>Agaricomycetes</taxon>
        <taxon>Agaricomycetidae</taxon>
        <taxon>Agaricales</taxon>
        <taxon>Agaricineae</taxon>
        <taxon>Psathyrellaceae</taxon>
        <taxon>Ephemerocybe</taxon>
    </lineage>
</organism>
<evidence type="ECO:0000256" key="1">
    <source>
        <dbReference type="SAM" id="MobiDB-lite"/>
    </source>
</evidence>